<evidence type="ECO:0000256" key="2">
    <source>
        <dbReference type="ARBA" id="ARBA00022692"/>
    </source>
</evidence>
<comment type="similarity">
    <text evidence="5">Belongs to the TatC family.</text>
</comment>
<evidence type="ECO:0000313" key="7">
    <source>
        <dbReference type="Proteomes" id="UP001161691"/>
    </source>
</evidence>
<feature type="transmembrane region" description="Helical" evidence="5">
    <location>
        <begin position="64"/>
        <end position="85"/>
    </location>
</feature>
<evidence type="ECO:0000313" key="6">
    <source>
        <dbReference type="EMBL" id="MDI4649543.1"/>
    </source>
</evidence>
<feature type="transmembrane region" description="Helical" evidence="5">
    <location>
        <begin position="215"/>
        <end position="233"/>
    </location>
</feature>
<dbReference type="Pfam" id="PF00902">
    <property type="entry name" value="TatC"/>
    <property type="match status" value="1"/>
</dbReference>
<feature type="transmembrane region" description="Helical" evidence="5">
    <location>
        <begin position="20"/>
        <end position="44"/>
    </location>
</feature>
<comment type="subcellular location">
    <subcellularLocation>
        <location evidence="5">Cell membrane</location>
        <topology evidence="5">Multi-pass membrane protein</topology>
    </subcellularLocation>
    <subcellularLocation>
        <location evidence="1">Membrane</location>
        <topology evidence="1">Multi-pass membrane protein</topology>
    </subcellularLocation>
</comment>
<dbReference type="HAMAP" id="MF_00902">
    <property type="entry name" value="TatC"/>
    <property type="match status" value="1"/>
</dbReference>
<dbReference type="PANTHER" id="PTHR30371">
    <property type="entry name" value="SEC-INDEPENDENT PROTEIN TRANSLOCASE PROTEIN TATC"/>
    <property type="match status" value="1"/>
</dbReference>
<feature type="transmembrane region" description="Helical" evidence="5">
    <location>
        <begin position="150"/>
        <end position="172"/>
    </location>
</feature>
<dbReference type="Proteomes" id="UP001161691">
    <property type="component" value="Unassembled WGS sequence"/>
</dbReference>
<comment type="function">
    <text evidence="5">Part of the twin-arginine translocation (Tat) system that transports large folded proteins containing a characteristic twin-arginine motif in their signal peptide across membranes.</text>
</comment>
<evidence type="ECO:0000256" key="4">
    <source>
        <dbReference type="ARBA" id="ARBA00023136"/>
    </source>
</evidence>
<dbReference type="EMBL" id="JAGRPV010000001">
    <property type="protein sequence ID" value="MDI4649543.1"/>
    <property type="molecule type" value="Genomic_DNA"/>
</dbReference>
<keyword evidence="5" id="KW-0653">Protein transport</keyword>
<comment type="caution">
    <text evidence="6">The sequence shown here is derived from an EMBL/GenBank/DDBJ whole genome shotgun (WGS) entry which is preliminary data.</text>
</comment>
<dbReference type="NCBIfam" id="TIGR00945">
    <property type="entry name" value="tatC"/>
    <property type="match status" value="1"/>
</dbReference>
<keyword evidence="4 5" id="KW-0472">Membrane</keyword>
<accession>A0ABT6TRS0</accession>
<keyword evidence="7" id="KW-1185">Reference proteome</keyword>
<keyword evidence="2 5" id="KW-0812">Transmembrane</keyword>
<proteinExistence type="inferred from homology"/>
<feature type="transmembrane region" description="Helical" evidence="5">
    <location>
        <begin position="193"/>
        <end position="209"/>
    </location>
</feature>
<gene>
    <name evidence="5 6" type="primary">tatC</name>
    <name evidence="6" type="ORF">KB449_31735</name>
</gene>
<keyword evidence="3 5" id="KW-1133">Transmembrane helix</keyword>
<reference evidence="6" key="1">
    <citation type="submission" date="2023-04" db="EMBL/GenBank/DDBJ databases">
        <title>Comparative genomic analysis of Cohnella hashimotonis sp. nov., isolated from the International Space Station.</title>
        <authorList>
            <person name="Venkateswaran K."/>
            <person name="Simpson A."/>
        </authorList>
    </citation>
    <scope>NUCLEOTIDE SEQUENCE</scope>
    <source>
        <strain evidence="6">F6_2S_P_1</strain>
    </source>
</reference>
<evidence type="ECO:0000256" key="3">
    <source>
        <dbReference type="ARBA" id="ARBA00022989"/>
    </source>
</evidence>
<keyword evidence="5" id="KW-0813">Transport</keyword>
<sequence>MKKADMKLSLHLAELRKRLFLILLVLAATMAGGLWIATDLLNYLRTLGPAAGIMWHAFSPWDSIRVYMQAAFLCSVGVSMPFILYQLWAFVRPGLRREERSAALRYIPLATLLFAAGVAFAYFVVFRSAFRFSATLNERMEMTETYGTAQYFSFMFSILLPVSLIFELPAVLMFLTKLRLIRPVFLRKYRRHAYLGLIAVSTFIAPPDFVSNLLIAAPLLLLFELSVMLSSFIHRRQVLLDRASESATGDPGSPQPQMQTG</sequence>
<evidence type="ECO:0000256" key="5">
    <source>
        <dbReference type="HAMAP-Rule" id="MF_00902"/>
    </source>
</evidence>
<comment type="subunit">
    <text evidence="5">Forms a complex with TatA.</text>
</comment>
<dbReference type="PANTHER" id="PTHR30371:SF0">
    <property type="entry name" value="SEC-INDEPENDENT PROTEIN TRANSLOCASE PROTEIN TATC, CHLOROPLASTIC-RELATED"/>
    <property type="match status" value="1"/>
</dbReference>
<organism evidence="6 7">
    <name type="scientific">Cohnella hashimotonis</name>
    <dbReference type="NCBI Taxonomy" id="2826895"/>
    <lineage>
        <taxon>Bacteria</taxon>
        <taxon>Bacillati</taxon>
        <taxon>Bacillota</taxon>
        <taxon>Bacilli</taxon>
        <taxon>Bacillales</taxon>
        <taxon>Paenibacillaceae</taxon>
        <taxon>Cohnella</taxon>
    </lineage>
</organism>
<dbReference type="PRINTS" id="PR01840">
    <property type="entry name" value="TATCFAMILY"/>
</dbReference>
<keyword evidence="5" id="KW-1003">Cell membrane</keyword>
<keyword evidence="5" id="KW-0811">Translocation</keyword>
<dbReference type="InterPro" id="IPR002033">
    <property type="entry name" value="TatC"/>
</dbReference>
<protein>
    <recommendedName>
        <fullName evidence="5">Sec-independent protein translocase protein TatC</fullName>
    </recommendedName>
</protein>
<evidence type="ECO:0000256" key="1">
    <source>
        <dbReference type="ARBA" id="ARBA00004141"/>
    </source>
</evidence>
<feature type="transmembrane region" description="Helical" evidence="5">
    <location>
        <begin position="106"/>
        <end position="130"/>
    </location>
</feature>
<name>A0ABT6TRS0_9BACL</name>